<dbReference type="InterPro" id="IPR001466">
    <property type="entry name" value="Beta-lactam-related"/>
</dbReference>
<dbReference type="Proteomes" id="UP001163336">
    <property type="component" value="Chromosome"/>
</dbReference>
<dbReference type="PANTHER" id="PTHR43283">
    <property type="entry name" value="BETA-LACTAMASE-RELATED"/>
    <property type="match status" value="1"/>
</dbReference>
<reference evidence="3" key="1">
    <citation type="submission" date="2022-11" db="EMBL/GenBank/DDBJ databases">
        <title>Isolation and characterization of PLA-degrading bacterium Massilia sp. from Antarctic soil.</title>
        <authorList>
            <person name="Sato K."/>
            <person name="Gomez-Fuentes C."/>
            <person name="Ahmad S.A."/>
            <person name="Zulkharnain A."/>
        </authorList>
    </citation>
    <scope>NUCLEOTIDE SEQUENCE</scope>
    <source>
        <strain evidence="3">N-3</strain>
    </source>
</reference>
<dbReference type="PANTHER" id="PTHR43283:SF3">
    <property type="entry name" value="BETA-LACTAMASE FAMILY PROTEIN (AFU_ORTHOLOGUE AFUA_5G07500)"/>
    <property type="match status" value="1"/>
</dbReference>
<dbReference type="InterPro" id="IPR006311">
    <property type="entry name" value="TAT_signal"/>
</dbReference>
<evidence type="ECO:0000313" key="4">
    <source>
        <dbReference type="Proteomes" id="UP001163336"/>
    </source>
</evidence>
<dbReference type="RefSeq" id="WP_281912683.1">
    <property type="nucleotide sequence ID" value="NZ_AP026966.1"/>
</dbReference>
<name>A0ABN6T808_9BURK</name>
<gene>
    <name evidence="3" type="ORF">MasN3_08920</name>
</gene>
<evidence type="ECO:0000256" key="1">
    <source>
        <dbReference type="SAM" id="SignalP"/>
    </source>
</evidence>
<dbReference type="SUPFAM" id="SSF56601">
    <property type="entry name" value="beta-lactamase/transpeptidase-like"/>
    <property type="match status" value="1"/>
</dbReference>
<accession>A0ABN6T808</accession>
<protein>
    <recommendedName>
        <fullName evidence="2">Beta-lactamase-related domain-containing protein</fullName>
    </recommendedName>
</protein>
<feature type="chain" id="PRO_5047317162" description="Beta-lactamase-related domain-containing protein" evidence="1">
    <location>
        <begin position="27"/>
        <end position="355"/>
    </location>
</feature>
<dbReference type="Gene3D" id="3.40.710.10">
    <property type="entry name" value="DD-peptidase/beta-lactamase superfamily"/>
    <property type="match status" value="1"/>
</dbReference>
<sequence length="355" mass="37490">MQRRQFIRLSSLAAGAALLSGCAAIANLSTGPLIARHVPTDYSGVIAVRKDAAAPLVVHASGLALREEKQPVTKDTRFLVGSMTKWITAVTVLRLADMGTLDLDAPIARHLPELPAANGAVTLRQLMSNRSGIPNGLADALRKDRAVDKLEIGPVEAALRFGAGALSAAPGEKWDYSFTNWILVAAVVERARKEPFTETVEELVLAPSGVKDTSFAATGYEDEVGMAVAYNAEGQRKTSSVPPMIAASGTLYSTASDLVAIADTVYRGKLLSEKARKALSTVVVPAEDYALGGKVKTVSTKNGARSLAWEAGAIGAYKTLLAYDPADGRAVVLLNNTDMPQSEQAKIAIALFQDM</sequence>
<keyword evidence="1" id="KW-0732">Signal</keyword>
<proteinExistence type="predicted"/>
<organism evidence="3 4">
    <name type="scientific">Massilia varians</name>
    <dbReference type="NCBI Taxonomy" id="457921"/>
    <lineage>
        <taxon>Bacteria</taxon>
        <taxon>Pseudomonadati</taxon>
        <taxon>Pseudomonadota</taxon>
        <taxon>Betaproteobacteria</taxon>
        <taxon>Burkholderiales</taxon>
        <taxon>Oxalobacteraceae</taxon>
        <taxon>Telluria group</taxon>
        <taxon>Massilia</taxon>
    </lineage>
</organism>
<dbReference type="PROSITE" id="PS51257">
    <property type="entry name" value="PROKAR_LIPOPROTEIN"/>
    <property type="match status" value="1"/>
</dbReference>
<dbReference type="InterPro" id="IPR050789">
    <property type="entry name" value="Diverse_Enzym_Activities"/>
</dbReference>
<dbReference type="Pfam" id="PF00144">
    <property type="entry name" value="Beta-lactamase"/>
    <property type="match status" value="1"/>
</dbReference>
<dbReference type="InterPro" id="IPR012338">
    <property type="entry name" value="Beta-lactam/transpept-like"/>
</dbReference>
<dbReference type="PROSITE" id="PS51318">
    <property type="entry name" value="TAT"/>
    <property type="match status" value="1"/>
</dbReference>
<feature type="signal peptide" evidence="1">
    <location>
        <begin position="1"/>
        <end position="26"/>
    </location>
</feature>
<feature type="domain" description="Beta-lactamase-related" evidence="2">
    <location>
        <begin position="57"/>
        <end position="345"/>
    </location>
</feature>
<evidence type="ECO:0000259" key="2">
    <source>
        <dbReference type="Pfam" id="PF00144"/>
    </source>
</evidence>
<keyword evidence="4" id="KW-1185">Reference proteome</keyword>
<evidence type="ECO:0000313" key="3">
    <source>
        <dbReference type="EMBL" id="BDT57398.1"/>
    </source>
</evidence>
<dbReference type="EMBL" id="AP026966">
    <property type="protein sequence ID" value="BDT57398.1"/>
    <property type="molecule type" value="Genomic_DNA"/>
</dbReference>